<accession>A0A382ZJ87</accession>
<dbReference type="CDD" id="cd06127">
    <property type="entry name" value="DEDDh"/>
    <property type="match status" value="1"/>
</dbReference>
<dbReference type="GO" id="GO:0008408">
    <property type="term" value="F:3'-5' exonuclease activity"/>
    <property type="evidence" value="ECO:0007669"/>
    <property type="project" value="TreeGrafter"/>
</dbReference>
<dbReference type="GO" id="GO:0003676">
    <property type="term" value="F:nucleic acid binding"/>
    <property type="evidence" value="ECO:0007669"/>
    <property type="project" value="InterPro"/>
</dbReference>
<protein>
    <recommendedName>
        <fullName evidence="4">Exonuclease domain-containing protein</fullName>
    </recommendedName>
</protein>
<evidence type="ECO:0000313" key="5">
    <source>
        <dbReference type="EMBL" id="SVD95532.1"/>
    </source>
</evidence>
<dbReference type="InterPro" id="IPR013520">
    <property type="entry name" value="Ribonucl_H"/>
</dbReference>
<dbReference type="AlphaFoldDB" id="A0A382ZJ87"/>
<feature type="domain" description="Exonuclease" evidence="4">
    <location>
        <begin position="3"/>
        <end position="142"/>
    </location>
</feature>
<reference evidence="5" key="1">
    <citation type="submission" date="2018-05" db="EMBL/GenBank/DDBJ databases">
        <authorList>
            <person name="Lanie J.A."/>
            <person name="Ng W.-L."/>
            <person name="Kazmierczak K.M."/>
            <person name="Andrzejewski T.M."/>
            <person name="Davidsen T.M."/>
            <person name="Wayne K.J."/>
            <person name="Tettelin H."/>
            <person name="Glass J.I."/>
            <person name="Rusch D."/>
            <person name="Podicherti R."/>
            <person name="Tsui H.-C.T."/>
            <person name="Winkler M.E."/>
        </authorList>
    </citation>
    <scope>NUCLEOTIDE SEQUENCE</scope>
</reference>
<evidence type="ECO:0000256" key="3">
    <source>
        <dbReference type="ARBA" id="ARBA00022839"/>
    </source>
</evidence>
<dbReference type="InterPro" id="IPR036397">
    <property type="entry name" value="RNaseH_sf"/>
</dbReference>
<dbReference type="Pfam" id="PF00929">
    <property type="entry name" value="RNase_T"/>
    <property type="match status" value="1"/>
</dbReference>
<evidence type="ECO:0000256" key="2">
    <source>
        <dbReference type="ARBA" id="ARBA00022801"/>
    </source>
</evidence>
<evidence type="ECO:0000256" key="1">
    <source>
        <dbReference type="ARBA" id="ARBA00022722"/>
    </source>
</evidence>
<feature type="non-terminal residue" evidence="5">
    <location>
        <position position="143"/>
    </location>
</feature>
<dbReference type="SMART" id="SM00479">
    <property type="entry name" value="EXOIII"/>
    <property type="match status" value="1"/>
</dbReference>
<dbReference type="PANTHER" id="PTHR30231">
    <property type="entry name" value="DNA POLYMERASE III SUBUNIT EPSILON"/>
    <property type="match status" value="1"/>
</dbReference>
<dbReference type="PANTHER" id="PTHR30231:SF4">
    <property type="entry name" value="PROTEIN NEN2"/>
    <property type="match status" value="1"/>
</dbReference>
<keyword evidence="3" id="KW-0269">Exonuclease</keyword>
<proteinExistence type="predicted"/>
<dbReference type="EMBL" id="UINC01184353">
    <property type="protein sequence ID" value="SVD95532.1"/>
    <property type="molecule type" value="Genomic_DNA"/>
</dbReference>
<dbReference type="InterPro" id="IPR012337">
    <property type="entry name" value="RNaseH-like_sf"/>
</dbReference>
<organism evidence="5">
    <name type="scientific">marine metagenome</name>
    <dbReference type="NCBI Taxonomy" id="408172"/>
    <lineage>
        <taxon>unclassified sequences</taxon>
        <taxon>metagenomes</taxon>
        <taxon>ecological metagenomes</taxon>
    </lineage>
</organism>
<dbReference type="GO" id="GO:0005829">
    <property type="term" value="C:cytosol"/>
    <property type="evidence" value="ECO:0007669"/>
    <property type="project" value="TreeGrafter"/>
</dbReference>
<keyword evidence="1" id="KW-0540">Nuclease</keyword>
<name>A0A382ZJ87_9ZZZZ</name>
<keyword evidence="2" id="KW-0378">Hydrolase</keyword>
<evidence type="ECO:0000259" key="4">
    <source>
        <dbReference type="SMART" id="SM00479"/>
    </source>
</evidence>
<sequence>MTIFSCFDVETTSLDARKGRVIEIAIVKINHDGELLEEWTTLVGPTPIDMGRPDIHGIKSSWLDTAPHFKQIAGDISERFDGSIPVAHNAPFDCSFIREEWNRAGLGDLQLEALDTLPLAKELGYPGKLVELSDALGVQLSNA</sequence>
<gene>
    <name evidence="5" type="ORF">METZ01_LOCUS448386</name>
</gene>
<dbReference type="SUPFAM" id="SSF53098">
    <property type="entry name" value="Ribonuclease H-like"/>
    <property type="match status" value="1"/>
</dbReference>
<dbReference type="Gene3D" id="3.30.420.10">
    <property type="entry name" value="Ribonuclease H-like superfamily/Ribonuclease H"/>
    <property type="match status" value="1"/>
</dbReference>